<accession>A0ABD2L1U6</accession>
<feature type="compositionally biased region" description="Basic and acidic residues" evidence="1">
    <location>
        <begin position="1"/>
        <end position="11"/>
    </location>
</feature>
<sequence length="170" mass="20085">MFVHRRSDALKVNRRRGGHSRDRQKGQIKTTHLTIFISLFAHPLFRLAGKTMAPPKWSRKQQRERERETVFCREGIRQQWARLSNVMARQLPSANGGRNTKDQQTHDFNLIKTRNEMPNKISHTKRSRLITQGISREWDEEIPAEQQMSHSPANFGFRPESRAYSRLWSH</sequence>
<dbReference type="EMBL" id="JBICBT010000578">
    <property type="protein sequence ID" value="KAL3109113.1"/>
    <property type="molecule type" value="Genomic_DNA"/>
</dbReference>
<keyword evidence="3" id="KW-1185">Reference proteome</keyword>
<dbReference type="AlphaFoldDB" id="A0ABD2L1U6"/>
<organism evidence="2 3">
    <name type="scientific">Heterodera trifolii</name>
    <dbReference type="NCBI Taxonomy" id="157864"/>
    <lineage>
        <taxon>Eukaryota</taxon>
        <taxon>Metazoa</taxon>
        <taxon>Ecdysozoa</taxon>
        <taxon>Nematoda</taxon>
        <taxon>Chromadorea</taxon>
        <taxon>Rhabditida</taxon>
        <taxon>Tylenchina</taxon>
        <taxon>Tylenchomorpha</taxon>
        <taxon>Tylenchoidea</taxon>
        <taxon>Heteroderidae</taxon>
        <taxon>Heteroderinae</taxon>
        <taxon>Heterodera</taxon>
    </lineage>
</organism>
<protein>
    <submittedName>
        <fullName evidence="2">Uncharacterized protein</fullName>
    </submittedName>
</protein>
<dbReference type="Proteomes" id="UP001620626">
    <property type="component" value="Unassembled WGS sequence"/>
</dbReference>
<evidence type="ECO:0000313" key="2">
    <source>
        <dbReference type="EMBL" id="KAL3109113.1"/>
    </source>
</evidence>
<name>A0ABD2L1U6_9BILA</name>
<evidence type="ECO:0000313" key="3">
    <source>
        <dbReference type="Proteomes" id="UP001620626"/>
    </source>
</evidence>
<comment type="caution">
    <text evidence="2">The sequence shown here is derived from an EMBL/GenBank/DDBJ whole genome shotgun (WGS) entry which is preliminary data.</text>
</comment>
<feature type="region of interest" description="Disordered" evidence="1">
    <location>
        <begin position="1"/>
        <end position="26"/>
    </location>
</feature>
<reference evidence="2 3" key="1">
    <citation type="submission" date="2024-10" db="EMBL/GenBank/DDBJ databases">
        <authorList>
            <person name="Kim D."/>
        </authorList>
    </citation>
    <scope>NUCLEOTIDE SEQUENCE [LARGE SCALE GENOMIC DNA]</scope>
    <source>
        <strain evidence="2">BH-2024</strain>
    </source>
</reference>
<gene>
    <name evidence="2" type="ORF">niasHT_012675</name>
</gene>
<proteinExistence type="predicted"/>
<evidence type="ECO:0000256" key="1">
    <source>
        <dbReference type="SAM" id="MobiDB-lite"/>
    </source>
</evidence>